<evidence type="ECO:0000313" key="4">
    <source>
        <dbReference type="WBParaSite" id="SSTP_0000283700.1"/>
    </source>
</evidence>
<feature type="compositionally biased region" description="Basic and acidic residues" evidence="1">
    <location>
        <begin position="67"/>
        <end position="78"/>
    </location>
</feature>
<feature type="compositionally biased region" description="Basic and acidic residues" evidence="1">
    <location>
        <begin position="110"/>
        <end position="120"/>
    </location>
</feature>
<dbReference type="AlphaFoldDB" id="A0A0K0E020"/>
<feature type="transmembrane region" description="Helical" evidence="2">
    <location>
        <begin position="181"/>
        <end position="201"/>
    </location>
</feature>
<feature type="transmembrane region" description="Helical" evidence="2">
    <location>
        <begin position="244"/>
        <end position="262"/>
    </location>
</feature>
<dbReference type="Proteomes" id="UP000035681">
    <property type="component" value="Unplaced"/>
</dbReference>
<keyword evidence="2" id="KW-0472">Membrane</keyword>
<evidence type="ECO:0000256" key="2">
    <source>
        <dbReference type="SAM" id="Phobius"/>
    </source>
</evidence>
<evidence type="ECO:0000313" key="3">
    <source>
        <dbReference type="Proteomes" id="UP000035681"/>
    </source>
</evidence>
<keyword evidence="3" id="KW-1185">Reference proteome</keyword>
<dbReference type="WBParaSite" id="TCONS_00001423.p1">
    <property type="protein sequence ID" value="TCONS_00001423.p1"/>
    <property type="gene ID" value="XLOC_001309"/>
</dbReference>
<keyword evidence="2" id="KW-0812">Transmembrane</keyword>
<dbReference type="WBParaSite" id="SSTP_0000283700.1">
    <property type="protein sequence ID" value="SSTP_0000283700.1"/>
    <property type="gene ID" value="SSTP_0000283700"/>
</dbReference>
<sequence>MLKSILIDEIATMSDSQEKQFISEDANGTSEPVIQEADSGIPAVKKSKDSNNEAVNTSEVATDEEEDKPRKIPKKKEIDEEDNDGEDGVSDEEQEDEESENEDEEDENATDDKDDSKDNGSEEEATDEAFVRFNINLSMILSINKLILICESLFSFIVGIFLFFAPNIAGDFFFQRVTDGVHWHLIRCVGGQILSSAFFSYKFRKSGTETQNACFYMRLMICILSLLLLFNVRAVSPTLIDSQLLNILIKGTLFCAIFYMIILLKDKWNFGETSNRTDVIGNILYQLDAIASICIGTAWITFPRWLLHRQVKIELNESHDFVGRMMGVCFISSYIVSTRALHWKKITDRSAAISCRTICCLGILSAQVWSQYAYHDDWNDNHWIGISLFSTWTGIAILYQLIFCLTKIYNNKAKNN</sequence>
<feature type="region of interest" description="Disordered" evidence="1">
    <location>
        <begin position="16"/>
        <end position="125"/>
    </location>
</feature>
<feature type="compositionally biased region" description="Acidic residues" evidence="1">
    <location>
        <begin position="79"/>
        <end position="109"/>
    </location>
</feature>
<evidence type="ECO:0000256" key="1">
    <source>
        <dbReference type="SAM" id="MobiDB-lite"/>
    </source>
</evidence>
<feature type="transmembrane region" description="Helical" evidence="2">
    <location>
        <begin position="213"/>
        <end position="232"/>
    </location>
</feature>
<reference evidence="4" key="1">
    <citation type="submission" date="2015-08" db="UniProtKB">
        <authorList>
            <consortium name="WormBaseParasite"/>
        </authorList>
    </citation>
    <scope>IDENTIFICATION</scope>
</reference>
<feature type="transmembrane region" description="Helical" evidence="2">
    <location>
        <begin position="322"/>
        <end position="341"/>
    </location>
</feature>
<feature type="transmembrane region" description="Helical" evidence="2">
    <location>
        <begin position="353"/>
        <end position="370"/>
    </location>
</feature>
<organism evidence="4">
    <name type="scientific">Strongyloides stercoralis</name>
    <name type="common">Threadworm</name>
    <dbReference type="NCBI Taxonomy" id="6248"/>
    <lineage>
        <taxon>Eukaryota</taxon>
        <taxon>Metazoa</taxon>
        <taxon>Ecdysozoa</taxon>
        <taxon>Nematoda</taxon>
        <taxon>Chromadorea</taxon>
        <taxon>Rhabditida</taxon>
        <taxon>Tylenchina</taxon>
        <taxon>Panagrolaimomorpha</taxon>
        <taxon>Strongyloidoidea</taxon>
        <taxon>Strongyloididae</taxon>
        <taxon>Strongyloides</taxon>
    </lineage>
</organism>
<keyword evidence="2" id="KW-1133">Transmembrane helix</keyword>
<accession>A0A0K0E020</accession>
<feature type="transmembrane region" description="Helical" evidence="2">
    <location>
        <begin position="146"/>
        <end position="169"/>
    </location>
</feature>
<feature type="transmembrane region" description="Helical" evidence="2">
    <location>
        <begin position="382"/>
        <end position="405"/>
    </location>
</feature>
<protein>
    <submittedName>
        <fullName evidence="4">Transmembrane protein</fullName>
    </submittedName>
</protein>
<name>A0A0K0E020_STRER</name>
<proteinExistence type="predicted"/>
<feature type="transmembrane region" description="Helical" evidence="2">
    <location>
        <begin position="283"/>
        <end position="302"/>
    </location>
</feature>